<organism evidence="1 2">
    <name type="scientific">Secundilactobacillus oryzae JCM 18671</name>
    <dbReference type="NCBI Taxonomy" id="1291743"/>
    <lineage>
        <taxon>Bacteria</taxon>
        <taxon>Bacillati</taxon>
        <taxon>Bacillota</taxon>
        <taxon>Bacilli</taxon>
        <taxon>Lactobacillales</taxon>
        <taxon>Lactobacillaceae</taxon>
        <taxon>Secundilactobacillus</taxon>
    </lineage>
</organism>
<name>A0A081BG94_9LACO</name>
<dbReference type="AlphaFoldDB" id="A0A081BG94"/>
<comment type="caution">
    <text evidence="1">The sequence shown here is derived from an EMBL/GenBank/DDBJ whole genome shotgun (WGS) entry which is preliminary data.</text>
</comment>
<dbReference type="RefSeq" id="WP_191976205.1">
    <property type="nucleotide sequence ID" value="NZ_BBAZ01000002.1"/>
</dbReference>
<keyword evidence="2" id="KW-1185">Reference proteome</keyword>
<sequence>MKRDQLKELGLTDEQIDKIMGQHGADVEKAKVTANDAESLKTEMTHLKLN</sequence>
<protein>
    <submittedName>
        <fullName evidence="1">Scaffolding protein SbcC-like protein</fullName>
    </submittedName>
</protein>
<dbReference type="STRING" id="1291743.LOSG293_011630"/>
<gene>
    <name evidence="1" type="ORF">LOSG293_011630</name>
</gene>
<accession>A0A081BG94</accession>
<evidence type="ECO:0000313" key="1">
    <source>
        <dbReference type="EMBL" id="GAK47062.1"/>
    </source>
</evidence>
<proteinExistence type="predicted"/>
<dbReference type="Proteomes" id="UP000028700">
    <property type="component" value="Unassembled WGS sequence"/>
</dbReference>
<evidence type="ECO:0000313" key="2">
    <source>
        <dbReference type="Proteomes" id="UP000028700"/>
    </source>
</evidence>
<dbReference type="EMBL" id="BBJM01000001">
    <property type="protein sequence ID" value="GAK47062.1"/>
    <property type="molecule type" value="Genomic_DNA"/>
</dbReference>
<reference evidence="1" key="1">
    <citation type="journal article" date="2014" name="Genome Announc.">
        <title>Draft Genome Sequence of Lactobacillus oryzae Strain SG293T.</title>
        <authorList>
            <person name="Tanizawa Y."/>
            <person name="Fujisawa T."/>
            <person name="Mochizuki T."/>
            <person name="Kaminuma E."/>
            <person name="Nakamura Y."/>
            <person name="Tohno M."/>
        </authorList>
    </citation>
    <scope>NUCLEOTIDE SEQUENCE [LARGE SCALE GENOMIC DNA]</scope>
    <source>
        <strain evidence="1">SG293</strain>
    </source>
</reference>